<reference evidence="4" key="1">
    <citation type="submission" date="2020-01" db="EMBL/GenBank/DDBJ databases">
        <authorList>
            <person name="Mishra B."/>
        </authorList>
    </citation>
    <scope>NUCLEOTIDE SEQUENCE [LARGE SCALE GENOMIC DNA]</scope>
</reference>
<protein>
    <recommendedName>
        <fullName evidence="3">MATH domain-containing protein</fullName>
    </recommendedName>
</protein>
<comment type="caution">
    <text evidence="4">The sequence shown here is derived from an EMBL/GenBank/DDBJ whole genome shotgun (WGS) entry which is preliminary data.</text>
</comment>
<dbReference type="Gene3D" id="2.60.210.10">
    <property type="entry name" value="Apoptosis, Tumor Necrosis Factor Receptor Associated Protein 2, Chain A"/>
    <property type="match status" value="1"/>
</dbReference>
<dbReference type="SMART" id="SM00061">
    <property type="entry name" value="MATH"/>
    <property type="match status" value="1"/>
</dbReference>
<dbReference type="Gene3D" id="1.10.287.1490">
    <property type="match status" value="1"/>
</dbReference>
<dbReference type="InterPro" id="IPR008974">
    <property type="entry name" value="TRAF-like"/>
</dbReference>
<evidence type="ECO:0000313" key="4">
    <source>
        <dbReference type="EMBL" id="CAA7047336.1"/>
    </source>
</evidence>
<keyword evidence="5" id="KW-1185">Reference proteome</keyword>
<feature type="coiled-coil region" evidence="2">
    <location>
        <begin position="225"/>
        <end position="294"/>
    </location>
</feature>
<dbReference type="PANTHER" id="PTHR46236">
    <property type="entry name" value="TRAF-LIKE SUPERFAMILY PROTEIN"/>
    <property type="match status" value="1"/>
</dbReference>
<name>A0A6D2JTH3_9BRAS</name>
<dbReference type="AlphaFoldDB" id="A0A6D2JTH3"/>
<feature type="domain" description="MATH" evidence="3">
    <location>
        <begin position="1"/>
        <end position="121"/>
    </location>
</feature>
<evidence type="ECO:0000256" key="2">
    <source>
        <dbReference type="SAM" id="Coils"/>
    </source>
</evidence>
<evidence type="ECO:0000256" key="1">
    <source>
        <dbReference type="ARBA" id="ARBA00023054"/>
    </source>
</evidence>
<dbReference type="SUPFAM" id="SSF49599">
    <property type="entry name" value="TRAF domain-like"/>
    <property type="match status" value="1"/>
</dbReference>
<dbReference type="InterPro" id="IPR050804">
    <property type="entry name" value="MCC"/>
</dbReference>
<gene>
    <name evidence="4" type="ORF">MERR_LOCUS34571</name>
</gene>
<dbReference type="PANTHER" id="PTHR46236:SF12">
    <property type="entry name" value="MATH DOMAIN-CONTAINING PROTEIN"/>
    <property type="match status" value="1"/>
</dbReference>
<proteinExistence type="predicted"/>
<keyword evidence="1 2" id="KW-0175">Coiled coil</keyword>
<dbReference type="InterPro" id="IPR002083">
    <property type="entry name" value="MATH/TRAF_dom"/>
</dbReference>
<feature type="coiled-coil region" evidence="2">
    <location>
        <begin position="386"/>
        <end position="438"/>
    </location>
</feature>
<accession>A0A6D2JTH3</accession>
<dbReference type="OrthoDB" id="507001at2759"/>
<dbReference type="Proteomes" id="UP000467841">
    <property type="component" value="Unassembled WGS sequence"/>
</dbReference>
<dbReference type="PROSITE" id="PS50144">
    <property type="entry name" value="MATH"/>
    <property type="match status" value="1"/>
</dbReference>
<evidence type="ECO:0000259" key="3">
    <source>
        <dbReference type="PROSITE" id="PS50144"/>
    </source>
</evidence>
<dbReference type="Pfam" id="PF22486">
    <property type="entry name" value="MATH_2"/>
    <property type="match status" value="1"/>
</dbReference>
<dbReference type="EMBL" id="CACVBM020001373">
    <property type="protein sequence ID" value="CAA7047336.1"/>
    <property type="molecule type" value="Genomic_DNA"/>
</dbReference>
<sequence>MSFTFEIDNFSEKEAVIESPKFSSGACDWCLEVFPKGYIIDDHLSLYVFVANPESLRYGWERRATYSFALLNESGKELFKTKESCKLFCDEFPGWGWTKAVPLKKLHKFMEKNKLIVKVKVKVVEVVDQRDVTGDEMFDIRGFQVPYPQIIPVGRLLIEQPEIAKEFRLKNQLVKTTYMNILLGLIETMEKPPHSIKETELSKARSELMELTEAGFKVDWLKTKLDEVSLERKKENTRVQELEKLMKNLTIELNEEKFKADTSAANVLSLEQTVSELEDELAEREDEVSDLNVKLNKEMRISDTYAANVLSLKAELKKEKAKSATWVAKAMSLDQMVSALQDELKKEKHVSDTSAGKVWSLEQKVSDLEDDLKKEKHGSDTSAAKVVLLEQRVSDLKVEVSELEDEVSELEDKVSGLNNELNKEKQTVLNLRAELKKEKAPACSWELLDYDNSEN</sequence>
<organism evidence="4 5">
    <name type="scientific">Microthlaspi erraticum</name>
    <dbReference type="NCBI Taxonomy" id="1685480"/>
    <lineage>
        <taxon>Eukaryota</taxon>
        <taxon>Viridiplantae</taxon>
        <taxon>Streptophyta</taxon>
        <taxon>Embryophyta</taxon>
        <taxon>Tracheophyta</taxon>
        <taxon>Spermatophyta</taxon>
        <taxon>Magnoliopsida</taxon>
        <taxon>eudicotyledons</taxon>
        <taxon>Gunneridae</taxon>
        <taxon>Pentapetalae</taxon>
        <taxon>rosids</taxon>
        <taxon>malvids</taxon>
        <taxon>Brassicales</taxon>
        <taxon>Brassicaceae</taxon>
        <taxon>Coluteocarpeae</taxon>
        <taxon>Microthlaspi</taxon>
    </lineage>
</organism>
<evidence type="ECO:0000313" key="5">
    <source>
        <dbReference type="Proteomes" id="UP000467841"/>
    </source>
</evidence>
<dbReference type="CDD" id="cd00121">
    <property type="entry name" value="MATH"/>
    <property type="match status" value="1"/>
</dbReference>